<dbReference type="NCBIfam" id="TIGR00732">
    <property type="entry name" value="dprA"/>
    <property type="match status" value="1"/>
</dbReference>
<feature type="domain" description="Smf/DprA SLOG" evidence="2">
    <location>
        <begin position="79"/>
        <end position="290"/>
    </location>
</feature>
<dbReference type="Gene3D" id="1.10.10.10">
    <property type="entry name" value="Winged helix-like DNA-binding domain superfamily/Winged helix DNA-binding domain"/>
    <property type="match status" value="1"/>
</dbReference>
<protein>
    <submittedName>
        <fullName evidence="4">DNA protecting protein DprA</fullName>
    </submittedName>
</protein>
<dbReference type="Gene3D" id="3.40.50.450">
    <property type="match status" value="1"/>
</dbReference>
<evidence type="ECO:0000259" key="2">
    <source>
        <dbReference type="Pfam" id="PF02481"/>
    </source>
</evidence>
<evidence type="ECO:0000313" key="5">
    <source>
        <dbReference type="Proteomes" id="UP000179001"/>
    </source>
</evidence>
<dbReference type="EMBL" id="MFGJ01000007">
    <property type="protein sequence ID" value="OGF31885.1"/>
    <property type="molecule type" value="Genomic_DNA"/>
</dbReference>
<gene>
    <name evidence="4" type="ORF">A2478_05385</name>
</gene>
<evidence type="ECO:0000256" key="1">
    <source>
        <dbReference type="ARBA" id="ARBA00006525"/>
    </source>
</evidence>
<dbReference type="GO" id="GO:0009294">
    <property type="term" value="P:DNA-mediated transformation"/>
    <property type="evidence" value="ECO:0007669"/>
    <property type="project" value="InterPro"/>
</dbReference>
<dbReference type="Proteomes" id="UP000179001">
    <property type="component" value="Unassembled WGS sequence"/>
</dbReference>
<feature type="domain" description="DprA winged helix" evidence="3">
    <location>
        <begin position="304"/>
        <end position="354"/>
    </location>
</feature>
<comment type="caution">
    <text evidence="4">The sequence shown here is derived from an EMBL/GenBank/DDBJ whole genome shotgun (WGS) entry which is preliminary data.</text>
</comment>
<sequence length="363" mass="40468">MNTDIKYWLAFNQVKHLGPINFHKIIRGFPDLETAWKLGQRQDFLDVGLNEKQIEEIIQAKRQISPNDLEERLYKEEIKVVTVLDNDYPILLKEIYGCPPLIYYKGMIEQLSGPTIAIVGTRRMSSYGKLMTEKIARELVENQICIVSGLAVGVDAIAHITSLNFNGITAAVLGSGLSSYNIYPSINRKLAHNILEKNGVLISEYPPEMLPLKHNFPLRNRIIAGLSLATIVVEAGESSGALITAKYALEFNREIFAVPGNANSLTSAGPNNLIKQGANLITSAEDIFLNLNLQYTTNRREKISADSPIQQIILDQLSFEPIHINNLQKQTNLSAAELNASLTIMELQGKVRNLGNMHYTKNI</sequence>
<dbReference type="InterPro" id="IPR057666">
    <property type="entry name" value="DrpA_SLOG"/>
</dbReference>
<organism evidence="4 5">
    <name type="scientific">Candidatus Falkowbacteria bacterium RIFOXYC2_FULL_36_12</name>
    <dbReference type="NCBI Taxonomy" id="1798002"/>
    <lineage>
        <taxon>Bacteria</taxon>
        <taxon>Candidatus Falkowiibacteriota</taxon>
    </lineage>
</organism>
<dbReference type="PANTHER" id="PTHR43022:SF1">
    <property type="entry name" value="PROTEIN SMF"/>
    <property type="match status" value="1"/>
</dbReference>
<dbReference type="Pfam" id="PF02481">
    <property type="entry name" value="DNA_processg_A"/>
    <property type="match status" value="1"/>
</dbReference>
<dbReference type="SUPFAM" id="SSF102405">
    <property type="entry name" value="MCP/YpsA-like"/>
    <property type="match status" value="1"/>
</dbReference>
<reference evidence="4 5" key="1">
    <citation type="journal article" date="2016" name="Nat. Commun.">
        <title>Thousands of microbial genomes shed light on interconnected biogeochemical processes in an aquifer system.</title>
        <authorList>
            <person name="Anantharaman K."/>
            <person name="Brown C.T."/>
            <person name="Hug L.A."/>
            <person name="Sharon I."/>
            <person name="Castelle C.J."/>
            <person name="Probst A.J."/>
            <person name="Thomas B.C."/>
            <person name="Singh A."/>
            <person name="Wilkins M.J."/>
            <person name="Karaoz U."/>
            <person name="Brodie E.L."/>
            <person name="Williams K.H."/>
            <person name="Hubbard S.S."/>
            <person name="Banfield J.F."/>
        </authorList>
    </citation>
    <scope>NUCLEOTIDE SEQUENCE [LARGE SCALE GENOMIC DNA]</scope>
</reference>
<name>A0A1F5SYT5_9BACT</name>
<dbReference type="InterPro" id="IPR003488">
    <property type="entry name" value="DprA"/>
</dbReference>
<dbReference type="InterPro" id="IPR041614">
    <property type="entry name" value="DprA_WH"/>
</dbReference>
<comment type="similarity">
    <text evidence="1">Belongs to the DprA/Smf family.</text>
</comment>
<dbReference type="Pfam" id="PF17782">
    <property type="entry name" value="WHD_DprA"/>
    <property type="match status" value="1"/>
</dbReference>
<dbReference type="STRING" id="1798002.A2478_05385"/>
<dbReference type="PANTHER" id="PTHR43022">
    <property type="entry name" value="PROTEIN SMF"/>
    <property type="match status" value="1"/>
</dbReference>
<evidence type="ECO:0000313" key="4">
    <source>
        <dbReference type="EMBL" id="OGF31885.1"/>
    </source>
</evidence>
<dbReference type="AlphaFoldDB" id="A0A1F5SYT5"/>
<evidence type="ECO:0000259" key="3">
    <source>
        <dbReference type="Pfam" id="PF17782"/>
    </source>
</evidence>
<dbReference type="InterPro" id="IPR036388">
    <property type="entry name" value="WH-like_DNA-bd_sf"/>
</dbReference>
<proteinExistence type="inferred from homology"/>
<accession>A0A1F5SYT5</accession>